<accession>A0ABS2KAI5</accession>
<feature type="transmembrane region" description="Helical" evidence="1">
    <location>
        <begin position="46"/>
        <end position="63"/>
    </location>
</feature>
<keyword evidence="1" id="KW-0812">Transmembrane</keyword>
<gene>
    <name evidence="2" type="ORF">ISP19_18365</name>
</gene>
<organism evidence="2 3">
    <name type="scientific">Dyella flava</name>
    <dbReference type="NCBI Taxonomy" id="1920170"/>
    <lineage>
        <taxon>Bacteria</taxon>
        <taxon>Pseudomonadati</taxon>
        <taxon>Pseudomonadota</taxon>
        <taxon>Gammaproteobacteria</taxon>
        <taxon>Lysobacterales</taxon>
        <taxon>Rhodanobacteraceae</taxon>
        <taxon>Dyella</taxon>
    </lineage>
</organism>
<proteinExistence type="predicted"/>
<dbReference type="EMBL" id="JADIKE010000039">
    <property type="protein sequence ID" value="MBM7127343.1"/>
    <property type="molecule type" value="Genomic_DNA"/>
</dbReference>
<protein>
    <recommendedName>
        <fullName evidence="4">Membrane domain of glycerophosphoryl diester phosphodiesterase</fullName>
    </recommendedName>
</protein>
<evidence type="ECO:0008006" key="4">
    <source>
        <dbReference type="Google" id="ProtNLM"/>
    </source>
</evidence>
<feature type="transmembrane region" description="Helical" evidence="1">
    <location>
        <begin position="232"/>
        <end position="263"/>
    </location>
</feature>
<keyword evidence="1" id="KW-0472">Membrane</keyword>
<evidence type="ECO:0000313" key="2">
    <source>
        <dbReference type="EMBL" id="MBM7127343.1"/>
    </source>
</evidence>
<keyword evidence="1" id="KW-1133">Transmembrane helix</keyword>
<dbReference type="Proteomes" id="UP001430149">
    <property type="component" value="Unassembled WGS sequence"/>
</dbReference>
<feature type="transmembrane region" description="Helical" evidence="1">
    <location>
        <begin position="83"/>
        <end position="108"/>
    </location>
</feature>
<evidence type="ECO:0000256" key="1">
    <source>
        <dbReference type="SAM" id="Phobius"/>
    </source>
</evidence>
<sequence length="316" mass="33441">MLNQHGAGAPLIGGIDTMATRSRGPSAGFDWLNRGISAGIRHPKPLFGAAGLLMLAVLIPALISTTMQFQALHSGMPMQPTFFGWMAALSMLISLLVFPLYAGYLLVIDAAERGLPARAVDIFRPYREGNALRVIGFGVVMLLIYAAMLVAVFTLTGGGVAHWYMQVLTARANHQLPPTTLPDGFGITFLLIMLVAIFMVGFHSIGLGQVALGNRGVFGAIGDGMIGAVKNLLPLLMLALGLILVWIAAALCIGIAAFLLALIGKLVGALVLVLIIPLYIALLLLVITAMYGVAYHLWRDVCGDDVEPGFAEPLVA</sequence>
<evidence type="ECO:0000313" key="3">
    <source>
        <dbReference type="Proteomes" id="UP001430149"/>
    </source>
</evidence>
<reference evidence="2" key="1">
    <citation type="submission" date="2020-10" db="EMBL/GenBank/DDBJ databases">
        <title>Phylogeny of dyella-like bacteria.</title>
        <authorList>
            <person name="Fu J."/>
        </authorList>
    </citation>
    <scope>NUCLEOTIDE SEQUENCE</scope>
    <source>
        <strain evidence="2">DHOC52</strain>
    </source>
</reference>
<feature type="transmembrane region" description="Helical" evidence="1">
    <location>
        <begin position="185"/>
        <end position="212"/>
    </location>
</feature>
<comment type="caution">
    <text evidence="2">The sequence shown here is derived from an EMBL/GenBank/DDBJ whole genome shotgun (WGS) entry which is preliminary data.</text>
</comment>
<name>A0ABS2KAI5_9GAMM</name>
<dbReference type="RefSeq" id="WP_204683879.1">
    <property type="nucleotide sequence ID" value="NZ_BSNR01000014.1"/>
</dbReference>
<keyword evidence="3" id="KW-1185">Reference proteome</keyword>
<feature type="transmembrane region" description="Helical" evidence="1">
    <location>
        <begin position="269"/>
        <end position="291"/>
    </location>
</feature>
<feature type="transmembrane region" description="Helical" evidence="1">
    <location>
        <begin position="134"/>
        <end position="165"/>
    </location>
</feature>